<evidence type="ECO:0000313" key="14">
    <source>
        <dbReference type="Proteomes" id="UP001415857"/>
    </source>
</evidence>
<evidence type="ECO:0000256" key="2">
    <source>
        <dbReference type="ARBA" id="ARBA00011738"/>
    </source>
</evidence>
<keyword evidence="3" id="KW-0479">Metal-binding</keyword>
<keyword evidence="9" id="KW-0539">Nucleus</keyword>
<dbReference type="Proteomes" id="UP001415857">
    <property type="component" value="Unassembled WGS sequence"/>
</dbReference>
<dbReference type="PROSITE" id="PS50808">
    <property type="entry name" value="ZF_BED"/>
    <property type="match status" value="1"/>
</dbReference>
<dbReference type="GO" id="GO:0005634">
    <property type="term" value="C:nucleus"/>
    <property type="evidence" value="ECO:0007669"/>
    <property type="project" value="UniProtKB-SubCell"/>
</dbReference>
<dbReference type="EMBL" id="JBBPBK010000008">
    <property type="protein sequence ID" value="KAK9280126.1"/>
    <property type="molecule type" value="Genomic_DNA"/>
</dbReference>
<dbReference type="SMART" id="SM00614">
    <property type="entry name" value="ZnF_BED"/>
    <property type="match status" value="1"/>
</dbReference>
<feature type="compositionally biased region" description="Polar residues" evidence="11">
    <location>
        <begin position="1"/>
        <end position="23"/>
    </location>
</feature>
<comment type="subcellular location">
    <subcellularLocation>
        <location evidence="1">Nucleus</location>
    </subcellularLocation>
</comment>
<dbReference type="InterPro" id="IPR052035">
    <property type="entry name" value="ZnF_BED_domain_contain"/>
</dbReference>
<feature type="region of interest" description="Disordered" evidence="11">
    <location>
        <begin position="1"/>
        <end position="35"/>
    </location>
</feature>
<keyword evidence="4 10" id="KW-0863">Zinc-finger</keyword>
<comment type="subunit">
    <text evidence="2">Homodimer.</text>
</comment>
<reference evidence="13 14" key="1">
    <citation type="journal article" date="2024" name="Plant J.">
        <title>Genome sequences and population genomics reveal climatic adaptation and genomic divergence between two closely related sweetgum species.</title>
        <authorList>
            <person name="Xu W.Q."/>
            <person name="Ren C.Q."/>
            <person name="Zhang X.Y."/>
            <person name="Comes H.P."/>
            <person name="Liu X.H."/>
            <person name="Li Y.G."/>
            <person name="Kettle C.J."/>
            <person name="Jalonen R."/>
            <person name="Gaisberger H."/>
            <person name="Ma Y.Z."/>
            <person name="Qiu Y.X."/>
        </authorList>
    </citation>
    <scope>NUCLEOTIDE SEQUENCE [LARGE SCALE GENOMIC DNA]</scope>
    <source>
        <strain evidence="13">Hangzhou</strain>
    </source>
</reference>
<evidence type="ECO:0000256" key="4">
    <source>
        <dbReference type="ARBA" id="ARBA00022771"/>
    </source>
</evidence>
<proteinExistence type="predicted"/>
<evidence type="ECO:0000256" key="7">
    <source>
        <dbReference type="ARBA" id="ARBA00023125"/>
    </source>
</evidence>
<gene>
    <name evidence="13" type="ORF">L1049_013813</name>
</gene>
<evidence type="ECO:0000256" key="3">
    <source>
        <dbReference type="ARBA" id="ARBA00022723"/>
    </source>
</evidence>
<dbReference type="GO" id="GO:0003677">
    <property type="term" value="F:DNA binding"/>
    <property type="evidence" value="ECO:0007669"/>
    <property type="project" value="UniProtKB-KW"/>
</dbReference>
<dbReference type="SUPFAM" id="SSF140996">
    <property type="entry name" value="Hermes dimerisation domain"/>
    <property type="match status" value="1"/>
</dbReference>
<accession>A0AAP0RQS6</accession>
<evidence type="ECO:0000256" key="8">
    <source>
        <dbReference type="ARBA" id="ARBA00023163"/>
    </source>
</evidence>
<dbReference type="InterPro" id="IPR025525">
    <property type="entry name" value="hAT-like_transposase_RNase-H"/>
</dbReference>
<evidence type="ECO:0000256" key="6">
    <source>
        <dbReference type="ARBA" id="ARBA00023015"/>
    </source>
</evidence>
<keyword evidence="14" id="KW-1185">Reference proteome</keyword>
<dbReference type="AlphaFoldDB" id="A0AAP0RQS6"/>
<dbReference type="Pfam" id="PF02892">
    <property type="entry name" value="zf-BED"/>
    <property type="match status" value="1"/>
</dbReference>
<dbReference type="GO" id="GO:0046983">
    <property type="term" value="F:protein dimerization activity"/>
    <property type="evidence" value="ECO:0007669"/>
    <property type="project" value="InterPro"/>
</dbReference>
<dbReference type="InterPro" id="IPR036236">
    <property type="entry name" value="Znf_C2H2_sf"/>
</dbReference>
<evidence type="ECO:0000259" key="12">
    <source>
        <dbReference type="PROSITE" id="PS50808"/>
    </source>
</evidence>
<evidence type="ECO:0000256" key="11">
    <source>
        <dbReference type="SAM" id="MobiDB-lite"/>
    </source>
</evidence>
<evidence type="ECO:0000256" key="5">
    <source>
        <dbReference type="ARBA" id="ARBA00022833"/>
    </source>
</evidence>
<evidence type="ECO:0000256" key="1">
    <source>
        <dbReference type="ARBA" id="ARBA00004123"/>
    </source>
</evidence>
<keyword evidence="7" id="KW-0238">DNA-binding</keyword>
<protein>
    <recommendedName>
        <fullName evidence="12">BED-type domain-containing protein</fullName>
    </recommendedName>
</protein>
<keyword evidence="6" id="KW-0805">Transcription regulation</keyword>
<keyword evidence="5" id="KW-0862">Zinc</keyword>
<dbReference type="InterPro" id="IPR012337">
    <property type="entry name" value="RNaseH-like_sf"/>
</dbReference>
<dbReference type="Pfam" id="PF05699">
    <property type="entry name" value="Dimer_Tnp_hAT"/>
    <property type="match status" value="1"/>
</dbReference>
<feature type="domain" description="BED-type" evidence="12">
    <location>
        <begin position="31"/>
        <end position="97"/>
    </location>
</feature>
<sequence>MSSMAEGNAPTTNATTAVSGVSSSKRKKPQKGKSAVWGHFERLLNGDGSKSDQAKCNHCSKLFNCPSSQGTSTLKRHILKCPRYPNNQDHKQKLLDFQSMSQNQGSVSNWKFDQELCRKELARMIIVDELPFSFVEKEGFKRFISVLQPRFNLVSRTTMTKDCIEIYLNERNMLKEIFVTAASRVCLTTDLWTSIQNLGYMCLTAHYIDKGWNLQKRIINFRVVPTPHRGEIIAQAVETCLLGWGLEKLCTITVDNASSNDTAALSLVKRFNKRNGLLLDGEFFHVRCFAHILNLVVRDGINEVKDSLIRLRDSVKYVRSSPSRTEVFKKCAAEERIVSKKSLCLDVPTRWNSTYLMLNAAIEYEKAFDRLEEQDSSFIFEMKEGVMRPSDWLTMKNLHMFLEHFYIVTIRISGSKYITSNSYFKEMNDIQKTLLKWSQDENTLFRDMAKKMYAKFEKYCNIGKVNMILIIAMVLDPRYKLKYVKFSYTKFYDSSKVDEIIAKVKSVMDRLYHCYMLEMNSNVDSSQSFKDVEMGNAEHAVVIEDDWDDFLKSEKCMVMSTELDRYLEEGVEICVPGFDILLWWKVKSPTYPVLSCMARDILAIPITTVASESAFSTGGRVLDQFRSSLTPKIVECLICAQDWLRCSPTPIEIEEKLEILEDIETRISDDFNNLSIGDSIVTT</sequence>
<dbReference type="PANTHER" id="PTHR46481:SF7">
    <property type="entry name" value="ZINC FINGER BED DOMAIN-CONTAINING PROTEIN RICESLEEPER 2-LIKE"/>
    <property type="match status" value="1"/>
</dbReference>
<dbReference type="SUPFAM" id="SSF57667">
    <property type="entry name" value="beta-beta-alpha zinc fingers"/>
    <property type="match status" value="1"/>
</dbReference>
<dbReference type="InterPro" id="IPR008906">
    <property type="entry name" value="HATC_C_dom"/>
</dbReference>
<evidence type="ECO:0000256" key="9">
    <source>
        <dbReference type="ARBA" id="ARBA00023242"/>
    </source>
</evidence>
<dbReference type="GO" id="GO:0008270">
    <property type="term" value="F:zinc ion binding"/>
    <property type="evidence" value="ECO:0007669"/>
    <property type="project" value="UniProtKB-KW"/>
</dbReference>
<organism evidence="13 14">
    <name type="scientific">Liquidambar formosana</name>
    <name type="common">Formosan gum</name>
    <dbReference type="NCBI Taxonomy" id="63359"/>
    <lineage>
        <taxon>Eukaryota</taxon>
        <taxon>Viridiplantae</taxon>
        <taxon>Streptophyta</taxon>
        <taxon>Embryophyta</taxon>
        <taxon>Tracheophyta</taxon>
        <taxon>Spermatophyta</taxon>
        <taxon>Magnoliopsida</taxon>
        <taxon>eudicotyledons</taxon>
        <taxon>Gunneridae</taxon>
        <taxon>Pentapetalae</taxon>
        <taxon>Saxifragales</taxon>
        <taxon>Altingiaceae</taxon>
        <taxon>Liquidambar</taxon>
    </lineage>
</organism>
<dbReference type="Pfam" id="PF14372">
    <property type="entry name" value="hAT-like_RNase-H"/>
    <property type="match status" value="1"/>
</dbReference>
<name>A0AAP0RQS6_LIQFO</name>
<evidence type="ECO:0000256" key="10">
    <source>
        <dbReference type="PROSITE-ProRule" id="PRU00027"/>
    </source>
</evidence>
<keyword evidence="8" id="KW-0804">Transcription</keyword>
<evidence type="ECO:0000313" key="13">
    <source>
        <dbReference type="EMBL" id="KAK9280126.1"/>
    </source>
</evidence>
<dbReference type="PANTHER" id="PTHR46481">
    <property type="entry name" value="ZINC FINGER BED DOMAIN-CONTAINING PROTEIN 4"/>
    <property type="match status" value="1"/>
</dbReference>
<dbReference type="SUPFAM" id="SSF53098">
    <property type="entry name" value="Ribonuclease H-like"/>
    <property type="match status" value="1"/>
</dbReference>
<comment type="caution">
    <text evidence="13">The sequence shown here is derived from an EMBL/GenBank/DDBJ whole genome shotgun (WGS) entry which is preliminary data.</text>
</comment>
<dbReference type="InterPro" id="IPR003656">
    <property type="entry name" value="Znf_BED"/>
</dbReference>